<feature type="coiled-coil region" evidence="7">
    <location>
        <begin position="116"/>
        <end position="164"/>
    </location>
</feature>
<dbReference type="CDD" id="cd00075">
    <property type="entry name" value="HATPase"/>
    <property type="match status" value="1"/>
</dbReference>
<evidence type="ECO:0000256" key="2">
    <source>
        <dbReference type="ARBA" id="ARBA00012438"/>
    </source>
</evidence>
<dbReference type="GO" id="GO:0004721">
    <property type="term" value="F:phosphoprotein phosphatase activity"/>
    <property type="evidence" value="ECO:0007669"/>
    <property type="project" value="TreeGrafter"/>
</dbReference>
<dbReference type="PANTHER" id="PTHR45453">
    <property type="entry name" value="PHOSPHATE REGULON SENSOR PROTEIN PHOR"/>
    <property type="match status" value="1"/>
</dbReference>
<keyword evidence="5" id="KW-0418">Kinase</keyword>
<dbReference type="SMART" id="SM00388">
    <property type="entry name" value="HisKA"/>
    <property type="match status" value="1"/>
</dbReference>
<dbReference type="InterPro" id="IPR036890">
    <property type="entry name" value="HATPase_C_sf"/>
</dbReference>
<dbReference type="InterPro" id="IPR003594">
    <property type="entry name" value="HATPase_dom"/>
</dbReference>
<evidence type="ECO:0000259" key="8">
    <source>
        <dbReference type="PROSITE" id="PS50109"/>
    </source>
</evidence>
<evidence type="ECO:0000256" key="6">
    <source>
        <dbReference type="ARBA" id="ARBA00023012"/>
    </source>
</evidence>
<evidence type="ECO:0000313" key="10">
    <source>
        <dbReference type="Proteomes" id="UP000229364"/>
    </source>
</evidence>
<dbReference type="InterPro" id="IPR050351">
    <property type="entry name" value="BphY/WalK/GraS-like"/>
</dbReference>
<dbReference type="SUPFAM" id="SSF55874">
    <property type="entry name" value="ATPase domain of HSP90 chaperone/DNA topoisomerase II/histidine kinase"/>
    <property type="match status" value="1"/>
</dbReference>
<dbReference type="Pfam" id="PF00512">
    <property type="entry name" value="HisKA"/>
    <property type="match status" value="1"/>
</dbReference>
<keyword evidence="3" id="KW-0597">Phosphoprotein</keyword>
<name>A0A2M7VHV4_9BACT</name>
<dbReference type="Gene3D" id="1.10.287.130">
    <property type="match status" value="1"/>
</dbReference>
<dbReference type="PRINTS" id="PR00344">
    <property type="entry name" value="BCTRLSENSOR"/>
</dbReference>
<proteinExistence type="predicted"/>
<dbReference type="AlphaFoldDB" id="A0A2M7VHV4"/>
<reference evidence="10" key="1">
    <citation type="submission" date="2017-09" db="EMBL/GenBank/DDBJ databases">
        <title>Depth-based differentiation of microbial function through sediment-hosted aquifers and enrichment of novel symbionts in the deep terrestrial subsurface.</title>
        <authorList>
            <person name="Probst A.J."/>
            <person name="Ladd B."/>
            <person name="Jarett J.K."/>
            <person name="Geller-Mcgrath D.E."/>
            <person name="Sieber C.M.K."/>
            <person name="Emerson J.B."/>
            <person name="Anantharaman K."/>
            <person name="Thomas B.C."/>
            <person name="Malmstrom R."/>
            <person name="Stieglmeier M."/>
            <person name="Klingl A."/>
            <person name="Woyke T."/>
            <person name="Ryan C.M."/>
            <person name="Banfield J.F."/>
        </authorList>
    </citation>
    <scope>NUCLEOTIDE SEQUENCE [LARGE SCALE GENOMIC DNA]</scope>
</reference>
<dbReference type="Gene3D" id="3.30.450.20">
    <property type="entry name" value="PAS domain"/>
    <property type="match status" value="1"/>
</dbReference>
<dbReference type="Gene3D" id="3.30.565.10">
    <property type="entry name" value="Histidine kinase-like ATPase, C-terminal domain"/>
    <property type="match status" value="1"/>
</dbReference>
<dbReference type="GO" id="GO:0005886">
    <property type="term" value="C:plasma membrane"/>
    <property type="evidence" value="ECO:0007669"/>
    <property type="project" value="TreeGrafter"/>
</dbReference>
<keyword evidence="6" id="KW-0902">Two-component regulatory system</keyword>
<dbReference type="FunFam" id="3.30.565.10:FF:000006">
    <property type="entry name" value="Sensor histidine kinase WalK"/>
    <property type="match status" value="1"/>
</dbReference>
<dbReference type="SMART" id="SM00387">
    <property type="entry name" value="HATPase_c"/>
    <property type="match status" value="1"/>
</dbReference>
<dbReference type="InterPro" id="IPR004358">
    <property type="entry name" value="Sig_transdc_His_kin-like_C"/>
</dbReference>
<accession>A0A2M7VHV4</accession>
<dbReference type="EMBL" id="PFPR01000074">
    <property type="protein sequence ID" value="PJA01390.1"/>
    <property type="molecule type" value="Genomic_DNA"/>
</dbReference>
<sequence>MKNQNFSATNNQEFEEVAKTLIRRDFELNRIKEKQESDLVELDRIAKMLVRRDLELNRIKEKQESDLVELDRIAKMLVRRDLELNRIKEKQESDLVELDRIAKMLVRRDLEISRLQEQREAELREIEANASDLEETKAALMNILNDVEEERKKAEAERDKTLIIIKNFADGLLLIELGTIVLFNPQASEFFALAEGEAVGKKVNQFVGQPLGNILELTQKKDRQVFRQEFTINDNLILEVSIVCVGGANLCSGGQLVILHDITREKVIERLKTEFVSIAAHQLRTPLSAIKWTLSMLAGGEVGKITNDQKELLDKTYRSNERMIGLVNDLLNTARIEEGKFLAKLIKHDFIKIVNEIVIPFGKEVEKKGLLFEYQKPAEAAPSVEVDAEKISLAIQNILDNSLHYTKTGGIKVSLTFDKQPNEFLLTVADSGMGISQKEQLRIFSKFFRASSAVKMETEGSGLGLFIAKNIVEAHGGKIWFESEEGKGTTLYFTLPAGGLAGKRFK</sequence>
<evidence type="ECO:0000256" key="3">
    <source>
        <dbReference type="ARBA" id="ARBA00022553"/>
    </source>
</evidence>
<keyword evidence="4" id="KW-0808">Transferase</keyword>
<evidence type="ECO:0000256" key="5">
    <source>
        <dbReference type="ARBA" id="ARBA00022777"/>
    </source>
</evidence>
<evidence type="ECO:0000256" key="7">
    <source>
        <dbReference type="SAM" id="Coils"/>
    </source>
</evidence>
<comment type="caution">
    <text evidence="9">The sequence shown here is derived from an EMBL/GenBank/DDBJ whole genome shotgun (WGS) entry which is preliminary data.</text>
</comment>
<evidence type="ECO:0000256" key="4">
    <source>
        <dbReference type="ARBA" id="ARBA00022679"/>
    </source>
</evidence>
<evidence type="ECO:0000313" key="9">
    <source>
        <dbReference type="EMBL" id="PJA01390.1"/>
    </source>
</evidence>
<evidence type="ECO:0000256" key="1">
    <source>
        <dbReference type="ARBA" id="ARBA00000085"/>
    </source>
</evidence>
<dbReference type="InterPro" id="IPR005467">
    <property type="entry name" value="His_kinase_dom"/>
</dbReference>
<dbReference type="InterPro" id="IPR036097">
    <property type="entry name" value="HisK_dim/P_sf"/>
</dbReference>
<dbReference type="CDD" id="cd00082">
    <property type="entry name" value="HisKA"/>
    <property type="match status" value="1"/>
</dbReference>
<feature type="domain" description="Histidine kinase" evidence="8">
    <location>
        <begin position="278"/>
        <end position="499"/>
    </location>
</feature>
<dbReference type="Pfam" id="PF02518">
    <property type="entry name" value="HATPase_c"/>
    <property type="match status" value="1"/>
</dbReference>
<dbReference type="PROSITE" id="PS50109">
    <property type="entry name" value="HIS_KIN"/>
    <property type="match status" value="1"/>
</dbReference>
<dbReference type="InterPro" id="IPR003661">
    <property type="entry name" value="HisK_dim/P_dom"/>
</dbReference>
<gene>
    <name evidence="9" type="ORF">COX74_02940</name>
</gene>
<dbReference type="SUPFAM" id="SSF47384">
    <property type="entry name" value="Homodimeric domain of signal transducing histidine kinase"/>
    <property type="match status" value="1"/>
</dbReference>
<dbReference type="PANTHER" id="PTHR45453:SF1">
    <property type="entry name" value="PHOSPHATE REGULON SENSOR PROTEIN PHOR"/>
    <property type="match status" value="1"/>
</dbReference>
<dbReference type="EC" id="2.7.13.3" evidence="2"/>
<organism evidence="9 10">
    <name type="scientific">bacterium (Candidatus Gribaldobacteria) CG_4_10_14_0_2_um_filter_41_16</name>
    <dbReference type="NCBI Taxonomy" id="2014265"/>
    <lineage>
        <taxon>Bacteria</taxon>
        <taxon>Candidatus Gribaldobacteria</taxon>
    </lineage>
</organism>
<dbReference type="GO" id="GO:0016036">
    <property type="term" value="P:cellular response to phosphate starvation"/>
    <property type="evidence" value="ECO:0007669"/>
    <property type="project" value="TreeGrafter"/>
</dbReference>
<dbReference type="GO" id="GO:0000155">
    <property type="term" value="F:phosphorelay sensor kinase activity"/>
    <property type="evidence" value="ECO:0007669"/>
    <property type="project" value="InterPro"/>
</dbReference>
<dbReference type="Proteomes" id="UP000229364">
    <property type="component" value="Unassembled WGS sequence"/>
</dbReference>
<protein>
    <recommendedName>
        <fullName evidence="2">histidine kinase</fullName>
        <ecNumber evidence="2">2.7.13.3</ecNumber>
    </recommendedName>
</protein>
<keyword evidence="7" id="KW-0175">Coiled coil</keyword>
<comment type="catalytic activity">
    <reaction evidence="1">
        <text>ATP + protein L-histidine = ADP + protein N-phospho-L-histidine.</text>
        <dbReference type="EC" id="2.7.13.3"/>
    </reaction>
</comment>